<dbReference type="GO" id="GO:0006508">
    <property type="term" value="P:proteolysis"/>
    <property type="evidence" value="ECO:0007669"/>
    <property type="project" value="UniProtKB-KW"/>
</dbReference>
<evidence type="ECO:0000313" key="9">
    <source>
        <dbReference type="Proteomes" id="UP000007472"/>
    </source>
</evidence>
<dbReference type="PROSITE" id="PS50249">
    <property type="entry name" value="MPN"/>
    <property type="match status" value="1"/>
</dbReference>
<sequence>MPILNSDIPTEKPRERLIKHGANVLTTAELLALILRSGPKGEPVIEFSQNLLKKFGGLRQLLNAQSEDLHAVHGLGLAKVTQLLALNEIAIRTLEEPLKEYPILQQASTVKRYCIHAIGNKSEENCLLLYLNYSFKLTHSEILIKGTIDHAPIYPREIVKSALRHHAAYIVMAHNHPSGRSEPSKADIEITKKLKSALELVNVKLIDHIVCTRVEATSMAELGLIDN</sequence>
<evidence type="ECO:0000256" key="2">
    <source>
        <dbReference type="ARBA" id="ARBA00022723"/>
    </source>
</evidence>
<name>A0A654KI06_TAYEM</name>
<dbReference type="KEGG" id="teq:TEQUI_1126"/>
<dbReference type="EMBL" id="CP002456">
    <property type="protein sequence ID" value="ADU92050.1"/>
    <property type="molecule type" value="Genomic_DNA"/>
</dbReference>
<keyword evidence="1" id="KW-0645">Protease</keyword>
<dbReference type="InterPro" id="IPR046778">
    <property type="entry name" value="UPF0758_N"/>
</dbReference>
<dbReference type="AlphaFoldDB" id="A0A654KI06"/>
<comment type="similarity">
    <text evidence="6">Belongs to the UPF0758 family.</text>
</comment>
<dbReference type="Pfam" id="PF04002">
    <property type="entry name" value="RadC"/>
    <property type="match status" value="1"/>
</dbReference>
<dbReference type="GO" id="GO:0046872">
    <property type="term" value="F:metal ion binding"/>
    <property type="evidence" value="ECO:0007669"/>
    <property type="project" value="UniProtKB-KW"/>
</dbReference>
<evidence type="ECO:0000256" key="6">
    <source>
        <dbReference type="RuleBase" id="RU003797"/>
    </source>
</evidence>
<dbReference type="NCBIfam" id="NF000642">
    <property type="entry name" value="PRK00024.1"/>
    <property type="match status" value="1"/>
</dbReference>
<dbReference type="Proteomes" id="UP000007472">
    <property type="component" value="Chromosome"/>
</dbReference>
<keyword evidence="2" id="KW-0479">Metal-binding</keyword>
<dbReference type="Pfam" id="PF20582">
    <property type="entry name" value="UPF0758_N"/>
    <property type="match status" value="1"/>
</dbReference>
<dbReference type="Gene3D" id="3.40.140.10">
    <property type="entry name" value="Cytidine Deaminase, domain 2"/>
    <property type="match status" value="1"/>
</dbReference>
<evidence type="ECO:0000313" key="8">
    <source>
        <dbReference type="EMBL" id="ADU92050.1"/>
    </source>
</evidence>
<dbReference type="SUPFAM" id="SSF47781">
    <property type="entry name" value="RuvA domain 2-like"/>
    <property type="match status" value="1"/>
</dbReference>
<reference evidence="8 9" key="1">
    <citation type="journal article" date="2011" name="J. Bacteriol.">
        <title>Genome sequence of Taylorella equigenitalis MCE9, the causative agent of contagious equine metritis.</title>
        <authorList>
            <person name="Hebert L."/>
            <person name="Moumen B."/>
            <person name="Duquesne F."/>
            <person name="Breuil M.F."/>
            <person name="Laugier C."/>
            <person name="Batto J.M."/>
            <person name="Renault P."/>
            <person name="Petry S."/>
        </authorList>
    </citation>
    <scope>NUCLEOTIDE SEQUENCE [LARGE SCALE GENOMIC DNA]</scope>
    <source>
        <strain evidence="8 9">MCE9</strain>
    </source>
</reference>
<dbReference type="InterPro" id="IPR010994">
    <property type="entry name" value="RuvA_2-like"/>
</dbReference>
<organism evidence="8 9">
    <name type="scientific">Taylorella equigenitalis (strain MCE9)</name>
    <dbReference type="NCBI Taxonomy" id="937774"/>
    <lineage>
        <taxon>Bacteria</taxon>
        <taxon>Pseudomonadati</taxon>
        <taxon>Pseudomonadota</taxon>
        <taxon>Betaproteobacteria</taxon>
        <taxon>Burkholderiales</taxon>
        <taxon>Alcaligenaceae</taxon>
        <taxon>Taylorella</taxon>
    </lineage>
</organism>
<dbReference type="PROSITE" id="PS01302">
    <property type="entry name" value="UPF0758"/>
    <property type="match status" value="1"/>
</dbReference>
<evidence type="ECO:0000259" key="7">
    <source>
        <dbReference type="PROSITE" id="PS50249"/>
    </source>
</evidence>
<dbReference type="CDD" id="cd08071">
    <property type="entry name" value="MPN_DUF2466"/>
    <property type="match status" value="1"/>
</dbReference>
<keyword evidence="5" id="KW-0482">Metalloprotease</keyword>
<proteinExistence type="inferred from homology"/>
<accession>A0A654KI06</accession>
<dbReference type="PANTHER" id="PTHR30471">
    <property type="entry name" value="DNA REPAIR PROTEIN RADC"/>
    <property type="match status" value="1"/>
</dbReference>
<evidence type="ECO:0000256" key="4">
    <source>
        <dbReference type="ARBA" id="ARBA00022833"/>
    </source>
</evidence>
<dbReference type="InterPro" id="IPR020891">
    <property type="entry name" value="UPF0758_CS"/>
</dbReference>
<keyword evidence="3" id="KW-0378">Hydrolase</keyword>
<dbReference type="PANTHER" id="PTHR30471:SF3">
    <property type="entry name" value="UPF0758 PROTEIN YEES-RELATED"/>
    <property type="match status" value="1"/>
</dbReference>
<dbReference type="NCBIfam" id="TIGR00608">
    <property type="entry name" value="radc"/>
    <property type="match status" value="1"/>
</dbReference>
<feature type="domain" description="MPN" evidence="7">
    <location>
        <begin position="103"/>
        <end position="225"/>
    </location>
</feature>
<evidence type="ECO:0000256" key="3">
    <source>
        <dbReference type="ARBA" id="ARBA00022801"/>
    </source>
</evidence>
<evidence type="ECO:0000256" key="5">
    <source>
        <dbReference type="ARBA" id="ARBA00023049"/>
    </source>
</evidence>
<dbReference type="SUPFAM" id="SSF102712">
    <property type="entry name" value="JAB1/MPN domain"/>
    <property type="match status" value="1"/>
</dbReference>
<gene>
    <name evidence="8" type="ordered locus">TEQUI_1126</name>
</gene>
<keyword evidence="4" id="KW-0862">Zinc</keyword>
<dbReference type="GO" id="GO:0008237">
    <property type="term" value="F:metallopeptidase activity"/>
    <property type="evidence" value="ECO:0007669"/>
    <property type="project" value="UniProtKB-KW"/>
</dbReference>
<dbReference type="InterPro" id="IPR037518">
    <property type="entry name" value="MPN"/>
</dbReference>
<evidence type="ECO:0000256" key="1">
    <source>
        <dbReference type="ARBA" id="ARBA00022670"/>
    </source>
</evidence>
<dbReference type="InterPro" id="IPR025657">
    <property type="entry name" value="RadC_JAB"/>
</dbReference>
<dbReference type="InterPro" id="IPR001405">
    <property type="entry name" value="UPF0758"/>
</dbReference>
<dbReference type="Gene3D" id="1.10.150.20">
    <property type="entry name" value="5' to 3' exonuclease, C-terminal subdomain"/>
    <property type="match status" value="1"/>
</dbReference>
<protein>
    <submittedName>
        <fullName evidence="8">DNA repair protein RadC</fullName>
    </submittedName>
</protein>